<keyword evidence="2" id="KW-1185">Reference proteome</keyword>
<evidence type="ECO:0000313" key="2">
    <source>
        <dbReference type="Proteomes" id="UP001497700"/>
    </source>
</evidence>
<dbReference type="Proteomes" id="UP001497700">
    <property type="component" value="Unassembled WGS sequence"/>
</dbReference>
<name>A0ACB9YKN4_9PEZI</name>
<comment type="caution">
    <text evidence="1">The sequence shown here is derived from an EMBL/GenBank/DDBJ whole genome shotgun (WGS) entry which is preliminary data.</text>
</comment>
<protein>
    <submittedName>
        <fullName evidence="1">Multicopper oxidase</fullName>
    </submittedName>
</protein>
<sequence length="630" mass="70999">MRWHLGLLPSLILQVGLLQTCAVATTASVHDDQWQPEYLLRATSEVVTMNCEQRESVIFNGTTPGPPLYLKEGKTTWVRVYNDMSDLNFTVHWHGLTMRTAPFSDGTPIVAQWPIAPGKFFDYEIHPEVGDAGTYFYHSHMGFQAVTAHGLLIVEEEDEPPYQYDGDIPIVFADWYMKTDYEIEKGLVSIPFNWSGEPNALIFNDRTGNKSFEEAPDDSCKPYIVDVDPATTYRLRFVGGTAISFVTSAIEDHPNLTIIAADGLYSKPYTTDRIQIGSGQRFDVLFTTKSQEELDADGKNGTYWFRYESRGRPQDMGGYALLQYNTTSADTSSKLKSRRETSDHGPSKSQNSSDYPDFPDKPPVTLPADGEGIPQWLEYDLEPLNITDPFPTLSEVTRTIYITVSQDIINGSYDGGTVTGSLVWEQNNLSWTEDEAQRMHYTPYLIQAYMEGKTPDYDAAMANNGWDPGTRAFPALVGEVLDIVWQSNSGPTGGFEYHPMHGHGEHYWDLGGGNGTYDASANEERFKNYTPMKRDTTMLHRYTSKGADHTTAGWRAWRIRVTKDNVGAWMMHCHILQHMIMGMQTVWVFGDAATILREIPPPYISGYLEYGGSAYGNETYDPLVLEYYTE</sequence>
<organism evidence="1 2">
    <name type="scientific">Hypoxylon rubiginosum</name>
    <dbReference type="NCBI Taxonomy" id="110542"/>
    <lineage>
        <taxon>Eukaryota</taxon>
        <taxon>Fungi</taxon>
        <taxon>Dikarya</taxon>
        <taxon>Ascomycota</taxon>
        <taxon>Pezizomycotina</taxon>
        <taxon>Sordariomycetes</taxon>
        <taxon>Xylariomycetidae</taxon>
        <taxon>Xylariales</taxon>
        <taxon>Hypoxylaceae</taxon>
        <taxon>Hypoxylon</taxon>
    </lineage>
</organism>
<gene>
    <name evidence="1" type="ORF">F4820DRAFT_462187</name>
</gene>
<proteinExistence type="predicted"/>
<reference evidence="1 2" key="1">
    <citation type="journal article" date="2022" name="New Phytol.">
        <title>Ecological generalism drives hyperdiversity of secondary metabolite gene clusters in xylarialean endophytes.</title>
        <authorList>
            <person name="Franco M.E.E."/>
            <person name="Wisecaver J.H."/>
            <person name="Arnold A.E."/>
            <person name="Ju Y.M."/>
            <person name="Slot J.C."/>
            <person name="Ahrendt S."/>
            <person name="Moore L.P."/>
            <person name="Eastman K.E."/>
            <person name="Scott K."/>
            <person name="Konkel Z."/>
            <person name="Mondo S.J."/>
            <person name="Kuo A."/>
            <person name="Hayes R.D."/>
            <person name="Haridas S."/>
            <person name="Andreopoulos B."/>
            <person name="Riley R."/>
            <person name="LaButti K."/>
            <person name="Pangilinan J."/>
            <person name="Lipzen A."/>
            <person name="Amirebrahimi M."/>
            <person name="Yan J."/>
            <person name="Adam C."/>
            <person name="Keymanesh K."/>
            <person name="Ng V."/>
            <person name="Louie K."/>
            <person name="Northen T."/>
            <person name="Drula E."/>
            <person name="Henrissat B."/>
            <person name="Hsieh H.M."/>
            <person name="Youens-Clark K."/>
            <person name="Lutzoni F."/>
            <person name="Miadlikowska J."/>
            <person name="Eastwood D.C."/>
            <person name="Hamelin R.C."/>
            <person name="Grigoriev I.V."/>
            <person name="U'Ren J.M."/>
        </authorList>
    </citation>
    <scope>NUCLEOTIDE SEQUENCE [LARGE SCALE GENOMIC DNA]</scope>
    <source>
        <strain evidence="1 2">CBS 119005</strain>
    </source>
</reference>
<evidence type="ECO:0000313" key="1">
    <source>
        <dbReference type="EMBL" id="KAI4859801.1"/>
    </source>
</evidence>
<accession>A0ACB9YKN4</accession>
<dbReference type="EMBL" id="MU393612">
    <property type="protein sequence ID" value="KAI4859801.1"/>
    <property type="molecule type" value="Genomic_DNA"/>
</dbReference>